<name>A0A9D4BZB3_DREPO</name>
<comment type="caution">
    <text evidence="1">The sequence shown here is derived from an EMBL/GenBank/DDBJ whole genome shotgun (WGS) entry which is preliminary data.</text>
</comment>
<reference evidence="1" key="1">
    <citation type="journal article" date="2019" name="bioRxiv">
        <title>The Genome of the Zebra Mussel, Dreissena polymorpha: A Resource for Invasive Species Research.</title>
        <authorList>
            <person name="McCartney M.A."/>
            <person name="Auch B."/>
            <person name="Kono T."/>
            <person name="Mallez S."/>
            <person name="Zhang Y."/>
            <person name="Obille A."/>
            <person name="Becker A."/>
            <person name="Abrahante J.E."/>
            <person name="Garbe J."/>
            <person name="Badalamenti J.P."/>
            <person name="Herman A."/>
            <person name="Mangelson H."/>
            <person name="Liachko I."/>
            <person name="Sullivan S."/>
            <person name="Sone E.D."/>
            <person name="Koren S."/>
            <person name="Silverstein K.A.T."/>
            <person name="Beckman K.B."/>
            <person name="Gohl D.M."/>
        </authorList>
    </citation>
    <scope>NUCLEOTIDE SEQUENCE</scope>
    <source>
        <strain evidence="1">Duluth1</strain>
        <tissue evidence="1">Whole animal</tissue>
    </source>
</reference>
<dbReference type="Proteomes" id="UP000828390">
    <property type="component" value="Unassembled WGS sequence"/>
</dbReference>
<reference evidence="1" key="2">
    <citation type="submission" date="2020-11" db="EMBL/GenBank/DDBJ databases">
        <authorList>
            <person name="McCartney M.A."/>
            <person name="Auch B."/>
            <person name="Kono T."/>
            <person name="Mallez S."/>
            <person name="Becker A."/>
            <person name="Gohl D.M."/>
            <person name="Silverstein K.A.T."/>
            <person name="Koren S."/>
            <person name="Bechman K.B."/>
            <person name="Herman A."/>
            <person name="Abrahante J.E."/>
            <person name="Garbe J."/>
        </authorList>
    </citation>
    <scope>NUCLEOTIDE SEQUENCE</scope>
    <source>
        <strain evidence="1">Duluth1</strain>
        <tissue evidence="1">Whole animal</tissue>
    </source>
</reference>
<dbReference type="AlphaFoldDB" id="A0A9D4BZB3"/>
<keyword evidence="2" id="KW-1185">Reference proteome</keyword>
<organism evidence="1 2">
    <name type="scientific">Dreissena polymorpha</name>
    <name type="common">Zebra mussel</name>
    <name type="synonym">Mytilus polymorpha</name>
    <dbReference type="NCBI Taxonomy" id="45954"/>
    <lineage>
        <taxon>Eukaryota</taxon>
        <taxon>Metazoa</taxon>
        <taxon>Spiralia</taxon>
        <taxon>Lophotrochozoa</taxon>
        <taxon>Mollusca</taxon>
        <taxon>Bivalvia</taxon>
        <taxon>Autobranchia</taxon>
        <taxon>Heteroconchia</taxon>
        <taxon>Euheterodonta</taxon>
        <taxon>Imparidentia</taxon>
        <taxon>Neoheterodontei</taxon>
        <taxon>Myida</taxon>
        <taxon>Dreissenoidea</taxon>
        <taxon>Dreissenidae</taxon>
        <taxon>Dreissena</taxon>
    </lineage>
</organism>
<proteinExistence type="predicted"/>
<evidence type="ECO:0000313" key="1">
    <source>
        <dbReference type="EMBL" id="KAH3713769.1"/>
    </source>
</evidence>
<gene>
    <name evidence="1" type="ORF">DPMN_073571</name>
</gene>
<dbReference type="EMBL" id="JAIWYP010000014">
    <property type="protein sequence ID" value="KAH3713769.1"/>
    <property type="molecule type" value="Genomic_DNA"/>
</dbReference>
<accession>A0A9D4BZB3</accession>
<protein>
    <submittedName>
        <fullName evidence="1">Uncharacterized protein</fullName>
    </submittedName>
</protein>
<evidence type="ECO:0000313" key="2">
    <source>
        <dbReference type="Proteomes" id="UP000828390"/>
    </source>
</evidence>
<sequence>MVSESASVSSQSDWTISLLTTTRCEALLMPALRRSSTLQKQERPFINEGVNSVQKQGIQFKNKGDN</sequence>